<keyword evidence="5" id="KW-1185">Reference proteome</keyword>
<dbReference type="InterPro" id="IPR050188">
    <property type="entry name" value="RluA_PseudoU_synthase"/>
</dbReference>
<dbReference type="SUPFAM" id="SSF55120">
    <property type="entry name" value="Pseudouridine synthase"/>
    <property type="match status" value="1"/>
</dbReference>
<comment type="similarity">
    <text evidence="1">Belongs to the pseudouridine synthase RluA family.</text>
</comment>
<proteinExistence type="inferred from homology"/>
<feature type="domain" description="Pseudouridine synthase RsuA/RluA-like" evidence="3">
    <location>
        <begin position="7"/>
        <end position="155"/>
    </location>
</feature>
<dbReference type="InterPro" id="IPR006145">
    <property type="entry name" value="PsdUridine_synth_RsuA/RluA"/>
</dbReference>
<organism evidence="4 5">
    <name type="scientific">Magnetofaba australis IT-1</name>
    <dbReference type="NCBI Taxonomy" id="1434232"/>
    <lineage>
        <taxon>Bacteria</taxon>
        <taxon>Pseudomonadati</taxon>
        <taxon>Pseudomonadota</taxon>
        <taxon>Magnetococcia</taxon>
        <taxon>Magnetococcales</taxon>
        <taxon>Magnetococcaceae</taxon>
        <taxon>Magnetofaba</taxon>
    </lineage>
</organism>
<gene>
    <name evidence="4" type="ORF">MAIT1_02198</name>
</gene>
<dbReference type="GO" id="GO:0003723">
    <property type="term" value="F:RNA binding"/>
    <property type="evidence" value="ECO:0007669"/>
    <property type="project" value="InterPro"/>
</dbReference>
<keyword evidence="2" id="KW-0413">Isomerase</keyword>
<dbReference type="Pfam" id="PF00849">
    <property type="entry name" value="PseudoU_synth_2"/>
    <property type="match status" value="1"/>
</dbReference>
<dbReference type="GO" id="GO:0000455">
    <property type="term" value="P:enzyme-directed rRNA pseudouridine synthesis"/>
    <property type="evidence" value="ECO:0007669"/>
    <property type="project" value="TreeGrafter"/>
</dbReference>
<accession>A0A1Y2K2D1</accession>
<reference evidence="4 5" key="1">
    <citation type="journal article" date="2016" name="BMC Genomics">
        <title>Combined genomic and structural analyses of a cultured magnetotactic bacterium reveals its niche adaptation to a dynamic environment.</title>
        <authorList>
            <person name="Araujo A.C."/>
            <person name="Morillo V."/>
            <person name="Cypriano J."/>
            <person name="Teixeira L.C."/>
            <person name="Leao P."/>
            <person name="Lyra S."/>
            <person name="Almeida L.G."/>
            <person name="Bazylinski D.A."/>
            <person name="Vasconcellos A.T."/>
            <person name="Abreu F."/>
            <person name="Lins U."/>
        </authorList>
    </citation>
    <scope>NUCLEOTIDE SEQUENCE [LARGE SCALE GENOMIC DNA]</scope>
    <source>
        <strain evidence="4 5">IT-1</strain>
    </source>
</reference>
<sequence length="222" mass="24488">MIYRDDDLIVINKPNRLPLYRGPGGGEVLADSISGLRFDRPDDPAPAHRLDAATSGLLILGRHKWARRRISDLFVSGRVRKTYWAITQGEPASDAGVMQAPLLDVGWPGRPRIRAHSTGKAATTRFTVRQRHAGQSWLELTPLTGRTHQLRVHCQILGCPIVGDPLYGDGDRFGPPMHLHARALTLYDGASQLNFVAPPPAHFAPWLTRAHQSNPTLETSHG</sequence>
<dbReference type="STRING" id="1434232.MAIT1_02198"/>
<dbReference type="PANTHER" id="PTHR21600:SF44">
    <property type="entry name" value="RIBOSOMAL LARGE SUBUNIT PSEUDOURIDINE SYNTHASE D"/>
    <property type="match status" value="1"/>
</dbReference>
<dbReference type="Gene3D" id="3.30.2350.10">
    <property type="entry name" value="Pseudouridine synthase"/>
    <property type="match status" value="1"/>
</dbReference>
<evidence type="ECO:0000313" key="4">
    <source>
        <dbReference type="EMBL" id="OSM02109.1"/>
    </source>
</evidence>
<dbReference type="PROSITE" id="PS01129">
    <property type="entry name" value="PSI_RLU"/>
    <property type="match status" value="1"/>
</dbReference>
<dbReference type="InterPro" id="IPR006224">
    <property type="entry name" value="PsdUridine_synth_RluA-like_CS"/>
</dbReference>
<dbReference type="Proteomes" id="UP000194003">
    <property type="component" value="Unassembled WGS sequence"/>
</dbReference>
<evidence type="ECO:0000256" key="2">
    <source>
        <dbReference type="ARBA" id="ARBA00023235"/>
    </source>
</evidence>
<name>A0A1Y2K2D1_9PROT</name>
<protein>
    <submittedName>
        <fullName evidence="4">Putative ribosomal large subunit pseudouridine synthase A</fullName>
    </submittedName>
</protein>
<dbReference type="GO" id="GO:0009982">
    <property type="term" value="F:pseudouridine synthase activity"/>
    <property type="evidence" value="ECO:0007669"/>
    <property type="project" value="InterPro"/>
</dbReference>
<comment type="caution">
    <text evidence="4">The sequence shown here is derived from an EMBL/GenBank/DDBJ whole genome shotgun (WGS) entry which is preliminary data.</text>
</comment>
<evidence type="ECO:0000256" key="1">
    <source>
        <dbReference type="ARBA" id="ARBA00010876"/>
    </source>
</evidence>
<evidence type="ECO:0000313" key="5">
    <source>
        <dbReference type="Proteomes" id="UP000194003"/>
    </source>
</evidence>
<dbReference type="CDD" id="cd02869">
    <property type="entry name" value="PseudoU_synth_RluA_like"/>
    <property type="match status" value="1"/>
</dbReference>
<dbReference type="AlphaFoldDB" id="A0A1Y2K2D1"/>
<dbReference type="GO" id="GO:0140098">
    <property type="term" value="F:catalytic activity, acting on RNA"/>
    <property type="evidence" value="ECO:0007669"/>
    <property type="project" value="UniProtKB-ARBA"/>
</dbReference>
<dbReference type="EMBL" id="LVJN01000020">
    <property type="protein sequence ID" value="OSM02109.1"/>
    <property type="molecule type" value="Genomic_DNA"/>
</dbReference>
<dbReference type="InterPro" id="IPR020103">
    <property type="entry name" value="PsdUridine_synth_cat_dom_sf"/>
</dbReference>
<evidence type="ECO:0000259" key="3">
    <source>
        <dbReference type="Pfam" id="PF00849"/>
    </source>
</evidence>
<dbReference type="PANTHER" id="PTHR21600">
    <property type="entry name" value="MITOCHONDRIAL RNA PSEUDOURIDINE SYNTHASE"/>
    <property type="match status" value="1"/>
</dbReference>